<dbReference type="Proteomes" id="UP000887540">
    <property type="component" value="Unplaced"/>
</dbReference>
<sequence>MLNKDRLHPRKPVQIVTKVKNLAKGDWLRVSNKNGTPVLEKLHRPILPTEVLENVEGNVKVKCTIVPLSENILNMKQEFVQKGYCIGFSKEFGRILIAFENNLKKDQPYEGWVRTMLDVDENINNAHIFQTLRKKNNAYWVMSPMGFIESSKNDRHPLNFSRSPNPQNLDECEVETNLSTESSVTLLVHSRSSSSSPSDRFASDSEDHDDDYDHTNFDANSLPVEDYMEPWNQHNMSPRHQEYDHYQFDEEEDHDDLEDYENIQDNEFENFSETATEALEEVDDDIYIDFPEDAYDKFFIDGEYDKTPTPQKSNSRVMVKVPVPKLRRQTTRINRMEIKSRELNEKEKMEREKKFAQEGHIGIIVGMTKSRDRYFVYSPDFKHEPFLFDEDKYSFARPQICDWIEFIAYKLDDTQIRVIDYNKITPKYITTRHKQTIRMKMELSIPKDYNPDVSKNKVPADFVKEVFDFRSLIKSFYVADEDIIDVVSSTIETTIESGTSAVWTTTELSGASKTEASGAHTTEASGAPNTEASGAPKTEASSAPNTEPSGAPNTEPSGAPNTEPSGAPNTEPSGAPNTEPSGAPNTEPSGAPNTEPSGAPNTEPSGAPNTEPSGVTSVAPQTKEHLQTTEAATADPYMDFNFTCENELCTYKLSGPQTGPAEISIVNEGSELWPNASAETYQLQQNFSILSEDIKNFLNGLNDTYNNLEGEISGIEGQIILNNKTLNQVATNIANLSAVLKSFSVTTCYYQTCMIVTKPPTTTTTPTRPTTTSVCASVDCDGVFCDKYYNGSCTPSGGIASCQCIGNLNPKRNCKLAGCGSGVNYMKLQPDGTAPFWSNNYNSCMADSDMATQPSYDKNIDCTWKLDLTSQNLRININPTNTTVTPNFPEGKFSVTTPQRTQPYIINPTADPCILRKLLYVAVNRESPSWVTIRFQSTNNVPATGAYFDWTILSVDSTPAPLTC</sequence>
<proteinExistence type="predicted"/>
<dbReference type="WBParaSite" id="ACRNAN_Path_34.g131.t1">
    <property type="protein sequence ID" value="ACRNAN_Path_34.g131.t1"/>
    <property type="gene ID" value="ACRNAN_Path_34.g131"/>
</dbReference>
<evidence type="ECO:0000256" key="2">
    <source>
        <dbReference type="SAM" id="MobiDB-lite"/>
    </source>
</evidence>
<protein>
    <submittedName>
        <fullName evidence="4">CUB domain-containing protein</fullName>
    </submittedName>
</protein>
<feature type="region of interest" description="Disordered" evidence="2">
    <location>
        <begin position="508"/>
        <end position="626"/>
    </location>
</feature>
<feature type="coiled-coil region" evidence="1">
    <location>
        <begin position="326"/>
        <end position="359"/>
    </location>
</feature>
<keyword evidence="3" id="KW-1185">Reference proteome</keyword>
<feature type="compositionally biased region" description="Polar residues" evidence="2">
    <location>
        <begin position="508"/>
        <end position="532"/>
    </location>
</feature>
<dbReference type="AlphaFoldDB" id="A0A914C5T4"/>
<name>A0A914C5T4_9BILA</name>
<evidence type="ECO:0000313" key="4">
    <source>
        <dbReference type="WBParaSite" id="ACRNAN_Path_34.g131.t1"/>
    </source>
</evidence>
<feature type="compositionally biased region" description="Polar residues" evidence="2">
    <location>
        <begin position="539"/>
        <end position="620"/>
    </location>
</feature>
<accession>A0A914C5T4</accession>
<feature type="compositionally biased region" description="Low complexity" evidence="2">
    <location>
        <begin position="182"/>
        <end position="200"/>
    </location>
</feature>
<organism evidence="3 4">
    <name type="scientific">Acrobeloides nanus</name>
    <dbReference type="NCBI Taxonomy" id="290746"/>
    <lineage>
        <taxon>Eukaryota</taxon>
        <taxon>Metazoa</taxon>
        <taxon>Ecdysozoa</taxon>
        <taxon>Nematoda</taxon>
        <taxon>Chromadorea</taxon>
        <taxon>Rhabditida</taxon>
        <taxon>Tylenchina</taxon>
        <taxon>Cephalobomorpha</taxon>
        <taxon>Cephaloboidea</taxon>
        <taxon>Cephalobidae</taxon>
        <taxon>Acrobeloides</taxon>
    </lineage>
</organism>
<evidence type="ECO:0000313" key="3">
    <source>
        <dbReference type="Proteomes" id="UP000887540"/>
    </source>
</evidence>
<keyword evidence="1" id="KW-0175">Coiled coil</keyword>
<feature type="compositionally biased region" description="Basic and acidic residues" evidence="2">
    <location>
        <begin position="201"/>
        <end position="216"/>
    </location>
</feature>
<feature type="region of interest" description="Disordered" evidence="2">
    <location>
        <begin position="156"/>
        <end position="217"/>
    </location>
</feature>
<reference evidence="4" key="1">
    <citation type="submission" date="2022-11" db="UniProtKB">
        <authorList>
            <consortium name="WormBaseParasite"/>
        </authorList>
    </citation>
    <scope>IDENTIFICATION</scope>
</reference>
<evidence type="ECO:0000256" key="1">
    <source>
        <dbReference type="SAM" id="Coils"/>
    </source>
</evidence>